<dbReference type="AlphaFoldDB" id="A0A914DS05"/>
<accession>A0A914DS05</accession>
<name>A0A914DS05_9BILA</name>
<keyword evidence="1" id="KW-0862">Zinc</keyword>
<dbReference type="SUPFAM" id="SSF57756">
    <property type="entry name" value="Retrovirus zinc finger-like domains"/>
    <property type="match status" value="1"/>
</dbReference>
<feature type="domain" description="CCHC-type" evidence="3">
    <location>
        <begin position="443"/>
        <end position="457"/>
    </location>
</feature>
<evidence type="ECO:0000256" key="1">
    <source>
        <dbReference type="PROSITE-ProRule" id="PRU00047"/>
    </source>
</evidence>
<reference evidence="5" key="1">
    <citation type="submission" date="2022-11" db="UniProtKB">
        <authorList>
            <consortium name="WormBaseParasite"/>
        </authorList>
    </citation>
    <scope>IDENTIFICATION</scope>
</reference>
<sequence length="481" mass="55975">MSFNRNSRSYSNKNWDIIPAKVFKEYDSSRQPVRQNYSHHYSQEPHSSNYRAPWHIPPPPSRHIPPPPQRFERRQAYYATGLNFNNFSIPPRAIWDYDDLEPSFSNSYSRGPYDVHYDELPRRTFVPTLNFKHLIDPKPRENIAFPLSKPFANSDLNFPPSTGFTYRGTLPSNLSYLHEMSISAGYYGVLNTQQTKSIPLSKKAQKIQKLNERKDKKRIKNKLKKEKKRLKSEEESAQKISIETLKEDEINVIKSDPKDMKNEGEERTKDDEEKLITIEEEEDDDDDIIIIDEETEEPILNNNISDHNTSVTSQATYNEFPPIHKSPIDFHHLIEFYKSSRRGEFRESIETCNKCATFGHWTKNCKNGQTEIVTNSIKKILNMLKGKLDGINLKLKVLKVENQAQIPLFAQDVTKEDEENFIKELNRLYSALENQWVSALRLCTSCGKPGHIAKKCRTDLNMKKKKFGGRKFKKGRKNKAS</sequence>
<keyword evidence="1" id="KW-0863">Zinc-finger</keyword>
<keyword evidence="4" id="KW-1185">Reference proteome</keyword>
<dbReference type="SMART" id="SM00343">
    <property type="entry name" value="ZnF_C2HC"/>
    <property type="match status" value="2"/>
</dbReference>
<dbReference type="Pfam" id="PF00098">
    <property type="entry name" value="zf-CCHC"/>
    <property type="match status" value="1"/>
</dbReference>
<organism evidence="4 5">
    <name type="scientific">Acrobeloides nanus</name>
    <dbReference type="NCBI Taxonomy" id="290746"/>
    <lineage>
        <taxon>Eukaryota</taxon>
        <taxon>Metazoa</taxon>
        <taxon>Ecdysozoa</taxon>
        <taxon>Nematoda</taxon>
        <taxon>Chromadorea</taxon>
        <taxon>Rhabditida</taxon>
        <taxon>Tylenchina</taxon>
        <taxon>Cephalobomorpha</taxon>
        <taxon>Cephaloboidea</taxon>
        <taxon>Cephalobidae</taxon>
        <taxon>Acrobeloides</taxon>
    </lineage>
</organism>
<dbReference type="Gene3D" id="4.10.60.10">
    <property type="entry name" value="Zinc finger, CCHC-type"/>
    <property type="match status" value="1"/>
</dbReference>
<dbReference type="GO" id="GO:0008270">
    <property type="term" value="F:zinc ion binding"/>
    <property type="evidence" value="ECO:0007669"/>
    <property type="project" value="UniProtKB-KW"/>
</dbReference>
<proteinExistence type="predicted"/>
<dbReference type="GO" id="GO:0003676">
    <property type="term" value="F:nucleic acid binding"/>
    <property type="evidence" value="ECO:0007669"/>
    <property type="project" value="InterPro"/>
</dbReference>
<evidence type="ECO:0000256" key="2">
    <source>
        <dbReference type="SAM" id="Coils"/>
    </source>
</evidence>
<dbReference type="PROSITE" id="PS50158">
    <property type="entry name" value="ZF_CCHC"/>
    <property type="match status" value="1"/>
</dbReference>
<protein>
    <submittedName>
        <fullName evidence="5">CCHC-type domain-containing protein</fullName>
    </submittedName>
</protein>
<feature type="coiled-coil region" evidence="2">
    <location>
        <begin position="200"/>
        <end position="282"/>
    </location>
</feature>
<evidence type="ECO:0000313" key="5">
    <source>
        <dbReference type="WBParaSite" id="ACRNAN_scaffold3681.g19281.t1"/>
    </source>
</evidence>
<dbReference type="WBParaSite" id="ACRNAN_scaffold3681.g19281.t1">
    <property type="protein sequence ID" value="ACRNAN_scaffold3681.g19281.t1"/>
    <property type="gene ID" value="ACRNAN_scaffold3681.g19281"/>
</dbReference>
<keyword evidence="2" id="KW-0175">Coiled coil</keyword>
<dbReference type="Proteomes" id="UP000887540">
    <property type="component" value="Unplaced"/>
</dbReference>
<dbReference type="GO" id="GO:0019899">
    <property type="term" value="F:enzyme binding"/>
    <property type="evidence" value="ECO:0007669"/>
    <property type="project" value="UniProtKB-ARBA"/>
</dbReference>
<dbReference type="InterPro" id="IPR036875">
    <property type="entry name" value="Znf_CCHC_sf"/>
</dbReference>
<evidence type="ECO:0000259" key="3">
    <source>
        <dbReference type="PROSITE" id="PS50158"/>
    </source>
</evidence>
<dbReference type="InterPro" id="IPR001878">
    <property type="entry name" value="Znf_CCHC"/>
</dbReference>
<evidence type="ECO:0000313" key="4">
    <source>
        <dbReference type="Proteomes" id="UP000887540"/>
    </source>
</evidence>
<keyword evidence="1" id="KW-0479">Metal-binding</keyword>